<name>A0ABY8UPH2_TETOB</name>
<keyword evidence="1" id="KW-0175">Coiled coil</keyword>
<gene>
    <name evidence="3" type="ORF">OEZ85_000716</name>
</gene>
<proteinExistence type="predicted"/>
<feature type="coiled-coil region" evidence="1">
    <location>
        <begin position="135"/>
        <end position="162"/>
    </location>
</feature>
<evidence type="ECO:0008006" key="5">
    <source>
        <dbReference type="Google" id="ProtNLM"/>
    </source>
</evidence>
<feature type="coiled-coil region" evidence="1">
    <location>
        <begin position="387"/>
        <end position="523"/>
    </location>
</feature>
<accession>A0ABY8UPH2</accession>
<dbReference type="Proteomes" id="UP001244341">
    <property type="component" value="Chromosome 13b"/>
</dbReference>
<evidence type="ECO:0000256" key="2">
    <source>
        <dbReference type="SAM" id="MobiDB-lite"/>
    </source>
</evidence>
<organism evidence="3 4">
    <name type="scientific">Tetradesmus obliquus</name>
    <name type="common">Green alga</name>
    <name type="synonym">Acutodesmus obliquus</name>
    <dbReference type="NCBI Taxonomy" id="3088"/>
    <lineage>
        <taxon>Eukaryota</taxon>
        <taxon>Viridiplantae</taxon>
        <taxon>Chlorophyta</taxon>
        <taxon>core chlorophytes</taxon>
        <taxon>Chlorophyceae</taxon>
        <taxon>CS clade</taxon>
        <taxon>Sphaeropleales</taxon>
        <taxon>Scenedesmaceae</taxon>
        <taxon>Tetradesmus</taxon>
    </lineage>
</organism>
<feature type="coiled-coil region" evidence="1">
    <location>
        <begin position="29"/>
        <end position="109"/>
    </location>
</feature>
<feature type="coiled-coil region" evidence="1">
    <location>
        <begin position="547"/>
        <end position="595"/>
    </location>
</feature>
<feature type="coiled-coil region" evidence="1">
    <location>
        <begin position="188"/>
        <end position="289"/>
    </location>
</feature>
<dbReference type="EMBL" id="CP126220">
    <property type="protein sequence ID" value="WIA21513.1"/>
    <property type="molecule type" value="Genomic_DNA"/>
</dbReference>
<sequence length="665" mass="73246">MSTTTSLSGDTDVASTNGENVDDAELEDLHKAVLVLKHLRKENQQLTRNFDNLKAIHLALVTSHRKLEGSYESLRQERVSVEQQYQQLCESWRAELDEKQRQFEQARAQILEPRDLDLLRVQLLEEVEAPYKAKCEAIVKEAEAAQKQFVQLRREHEALQNSVRSQDLQQQNELQLLQGQCDVQQQALTDKSRALEAAQDRAQQLEQQLRQAQQLREETALQLHFAKDEAAELRQAKEAAVVEREQLAVRLERRSQQQQAEISELSGLVESLTRKNRHLADELAESSRAQEAGHSQLMSLQASSASLASQLADAQALAARERQLLADKAAAAEQLWHERNKELLEQVLQTERQLAQLTVSGQQALRSAEAAAAEELGAAQQAAAARQREAAARIAELSSKLEAAEASAADLRAQLLEGQNKARLEVSAARCEAQELSAQLQDSQRQLGLLQQQLADATGQQEALRGSVQQLAAAAEPGLSAKVQSEARCALLEQQCQQLQQQLSDATAQLERLQQQQGQLQRECDKRLAAVKASAAAEREALSARNAAKVKKLQEAAKDQIRALRSKLKDSRAAAEVLTAELAGLKITLAEREAELAAINSCRVSMERPASAGSPVRFLYESPVRAQAAGVAALQSPVRTSLSAAFAGVRQRQKQYLEEAAAAAD</sequence>
<feature type="compositionally biased region" description="Polar residues" evidence="2">
    <location>
        <begin position="1"/>
        <end position="19"/>
    </location>
</feature>
<feature type="region of interest" description="Disordered" evidence="2">
    <location>
        <begin position="1"/>
        <end position="22"/>
    </location>
</feature>
<evidence type="ECO:0000313" key="4">
    <source>
        <dbReference type="Proteomes" id="UP001244341"/>
    </source>
</evidence>
<evidence type="ECO:0000313" key="3">
    <source>
        <dbReference type="EMBL" id="WIA21513.1"/>
    </source>
</evidence>
<protein>
    <recommendedName>
        <fullName evidence="5">Plectin</fullName>
    </recommendedName>
</protein>
<keyword evidence="4" id="KW-1185">Reference proteome</keyword>
<reference evidence="3 4" key="1">
    <citation type="submission" date="2023-05" db="EMBL/GenBank/DDBJ databases">
        <title>A 100% complete, gapless, phased diploid assembly of the Scenedesmus obliquus UTEX 3031 genome.</title>
        <authorList>
            <person name="Biondi T.C."/>
            <person name="Hanschen E.R."/>
            <person name="Kwon T."/>
            <person name="Eng W."/>
            <person name="Kruse C.P.S."/>
            <person name="Koehler S.I."/>
            <person name="Kunde Y."/>
            <person name="Gleasner C.D."/>
            <person name="You Mak K.T."/>
            <person name="Polle J."/>
            <person name="Hovde B.T."/>
            <person name="Starkenburg S.R."/>
        </authorList>
    </citation>
    <scope>NUCLEOTIDE SEQUENCE [LARGE SCALE GENOMIC DNA]</scope>
    <source>
        <strain evidence="3 4">DOE0152z</strain>
    </source>
</reference>
<evidence type="ECO:0000256" key="1">
    <source>
        <dbReference type="SAM" id="Coils"/>
    </source>
</evidence>